<protein>
    <submittedName>
        <fullName evidence="1">Uncharacterized protein</fullName>
    </submittedName>
</protein>
<dbReference type="Proteomes" id="UP000471705">
    <property type="component" value="Unassembled WGS sequence"/>
</dbReference>
<proteinExistence type="predicted"/>
<sequence>MSSRESDLPCPSQTPNPILKSMPLTAPQLEGYSLISFVWIAGYGLTS</sequence>
<evidence type="ECO:0000313" key="2">
    <source>
        <dbReference type="Proteomes" id="UP000471705"/>
    </source>
</evidence>
<organism evidence="1 2">
    <name type="scientific">Rhizobium leguminosarum</name>
    <dbReference type="NCBI Taxonomy" id="384"/>
    <lineage>
        <taxon>Bacteria</taxon>
        <taxon>Pseudomonadati</taxon>
        <taxon>Pseudomonadota</taxon>
        <taxon>Alphaproteobacteria</taxon>
        <taxon>Hyphomicrobiales</taxon>
        <taxon>Rhizobiaceae</taxon>
        <taxon>Rhizobium/Agrobacterium group</taxon>
        <taxon>Rhizobium</taxon>
    </lineage>
</organism>
<reference evidence="1 2" key="1">
    <citation type="submission" date="2019-12" db="EMBL/GenBank/DDBJ databases">
        <title>Rhizobium genotypes associated with high levels of biological nitrogen fixation by grain legumes in a temperate-maritime cropping system.</title>
        <authorList>
            <person name="Maluk M."/>
            <person name="Francesc Ferrando Molina F."/>
            <person name="Lopez Del Egido L."/>
            <person name="Lafos M."/>
            <person name="Langarica-Fuentes A."/>
            <person name="Gebre Yohannes G."/>
            <person name="Young M.W."/>
            <person name="Martin P."/>
            <person name="Gantlett R."/>
            <person name="Kenicer G."/>
            <person name="Hawes C."/>
            <person name="Begg G.S."/>
            <person name="Quilliam R.S."/>
            <person name="Squire G.R."/>
            <person name="Poole P.S."/>
            <person name="Young P.W."/>
            <person name="Iannetta P.M."/>
            <person name="James E.K."/>
        </authorList>
    </citation>
    <scope>NUCLEOTIDE SEQUENCE [LARGE SCALE GENOMIC DNA]</scope>
    <source>
        <strain evidence="1 2">JHI54</strain>
    </source>
</reference>
<comment type="caution">
    <text evidence="1">The sequence shown here is derived from an EMBL/GenBank/DDBJ whole genome shotgun (WGS) entry which is preliminary data.</text>
</comment>
<accession>A0A7K3VSY8</accession>
<dbReference type="AlphaFoldDB" id="A0A7K3VSY8"/>
<name>A0A7K3VSY8_RHILE</name>
<gene>
    <name evidence="1" type="ORF">GR257_36650</name>
</gene>
<evidence type="ECO:0000313" key="1">
    <source>
        <dbReference type="EMBL" id="NEK20296.1"/>
    </source>
</evidence>
<dbReference type="EMBL" id="WUFV01000039">
    <property type="protein sequence ID" value="NEK20296.1"/>
    <property type="molecule type" value="Genomic_DNA"/>
</dbReference>